<dbReference type="EMBL" id="JAQLXW010000001">
    <property type="protein sequence ID" value="MDB8002657.1"/>
    <property type="molecule type" value="Genomic_DNA"/>
</dbReference>
<proteinExistence type="predicted"/>
<reference evidence="1" key="1">
    <citation type="submission" date="2023-01" db="EMBL/GenBank/DDBJ databases">
        <title>Human gut microbiome strain richness.</title>
        <authorList>
            <person name="Chen-Liaw A."/>
        </authorList>
    </citation>
    <scope>NUCLEOTIDE SEQUENCE</scope>
    <source>
        <strain evidence="1">1001283st1_G1_1001283B150217_161031</strain>
    </source>
</reference>
<name>A0AAW6CYV6_9FIRM</name>
<comment type="caution">
    <text evidence="1">The sequence shown here is derived from an EMBL/GenBank/DDBJ whole genome shotgun (WGS) entry which is preliminary data.</text>
</comment>
<sequence>MSTYSLSQPCPHSIEVGGICYTLNLSFDRVLSAFEILSKNELDDIDLFDIIFDWLVVAPKVRKLAARAEVVKEIFDKLINFDKNTSDTEAETISFEQDAPFIYAAFRQSYGIDLFKEQGKLQWWEFVALLGALPSDTRLCDIIDIRTRPVPAPNGKNQEQISALLKLKAQYAIKNPVNKQSAQDGWERLWGILEKQAEER</sequence>
<protein>
    <submittedName>
        <fullName evidence="1">Gp15 family bacteriophage protein</fullName>
    </submittedName>
</protein>
<accession>A0AAW6CYV6</accession>
<gene>
    <name evidence="1" type="ORF">PNE09_01100</name>
</gene>
<evidence type="ECO:0000313" key="1">
    <source>
        <dbReference type="EMBL" id="MDB8002657.1"/>
    </source>
</evidence>
<dbReference type="Pfam" id="PF06854">
    <property type="entry name" value="Phage_Gp15"/>
    <property type="match status" value="1"/>
</dbReference>
<evidence type="ECO:0000313" key="2">
    <source>
        <dbReference type="Proteomes" id="UP001210809"/>
    </source>
</evidence>
<organism evidence="1 2">
    <name type="scientific">[Eubacterium] siraeum</name>
    <dbReference type="NCBI Taxonomy" id="39492"/>
    <lineage>
        <taxon>Bacteria</taxon>
        <taxon>Bacillati</taxon>
        <taxon>Bacillota</taxon>
        <taxon>Clostridia</taxon>
        <taxon>Eubacteriales</taxon>
        <taxon>Oscillospiraceae</taxon>
        <taxon>Oscillospiraceae incertae sedis</taxon>
    </lineage>
</organism>
<dbReference type="AlphaFoldDB" id="A0AAW6CYV6"/>
<dbReference type="Proteomes" id="UP001210809">
    <property type="component" value="Unassembled WGS sequence"/>
</dbReference>
<dbReference type="InterPro" id="IPR009660">
    <property type="entry name" value="Phage_A500_Gp15"/>
</dbReference>